<proteinExistence type="predicted"/>
<name>A0ABR3IX76_9AGAR</name>
<keyword evidence="1" id="KW-0732">Signal</keyword>
<comment type="caution">
    <text evidence="2">The sequence shown here is derived from an EMBL/GenBank/DDBJ whole genome shotgun (WGS) entry which is preliminary data.</text>
</comment>
<organism evidence="2 3">
    <name type="scientific">Hohenbuehelia grisea</name>
    <dbReference type="NCBI Taxonomy" id="104357"/>
    <lineage>
        <taxon>Eukaryota</taxon>
        <taxon>Fungi</taxon>
        <taxon>Dikarya</taxon>
        <taxon>Basidiomycota</taxon>
        <taxon>Agaricomycotina</taxon>
        <taxon>Agaricomycetes</taxon>
        <taxon>Agaricomycetidae</taxon>
        <taxon>Agaricales</taxon>
        <taxon>Pleurotineae</taxon>
        <taxon>Pleurotaceae</taxon>
        <taxon>Hohenbuehelia</taxon>
    </lineage>
</organism>
<feature type="signal peptide" evidence="1">
    <location>
        <begin position="1"/>
        <end position="20"/>
    </location>
</feature>
<accession>A0ABR3IX76</accession>
<gene>
    <name evidence="2" type="ORF">HGRIS_013906</name>
</gene>
<sequence>MKLALNAFAVLALFSGVCVAGDVCVCFIRTKTTVIKPDGTTTTTTTLLKKSHPACAELGGVNGYDDPPLNTKPICFLPCGVKSQWPDTCAEFATDPNSEVAFSSCVPNHKEEPCPEE</sequence>
<protein>
    <submittedName>
        <fullName evidence="2">Uncharacterized protein</fullName>
    </submittedName>
</protein>
<keyword evidence="3" id="KW-1185">Reference proteome</keyword>
<reference evidence="3" key="1">
    <citation type="submission" date="2024-06" db="EMBL/GenBank/DDBJ databases">
        <title>Multi-omics analyses provide insights into the biosynthesis of the anticancer antibiotic pleurotin in Hohenbuehelia grisea.</title>
        <authorList>
            <person name="Weaver J.A."/>
            <person name="Alberti F."/>
        </authorList>
    </citation>
    <scope>NUCLEOTIDE SEQUENCE [LARGE SCALE GENOMIC DNA]</scope>
    <source>
        <strain evidence="3">T-177</strain>
    </source>
</reference>
<evidence type="ECO:0000313" key="3">
    <source>
        <dbReference type="Proteomes" id="UP001556367"/>
    </source>
</evidence>
<evidence type="ECO:0000313" key="2">
    <source>
        <dbReference type="EMBL" id="KAL0947844.1"/>
    </source>
</evidence>
<evidence type="ECO:0000256" key="1">
    <source>
        <dbReference type="SAM" id="SignalP"/>
    </source>
</evidence>
<feature type="chain" id="PRO_5045398722" evidence="1">
    <location>
        <begin position="21"/>
        <end position="117"/>
    </location>
</feature>
<dbReference type="Proteomes" id="UP001556367">
    <property type="component" value="Unassembled WGS sequence"/>
</dbReference>
<dbReference type="EMBL" id="JASNQZ010000015">
    <property type="protein sequence ID" value="KAL0947844.1"/>
    <property type="molecule type" value="Genomic_DNA"/>
</dbReference>